<dbReference type="AlphaFoldDB" id="A0A9Y1FQ69"/>
<evidence type="ECO:0000313" key="2">
    <source>
        <dbReference type="EMBL" id="UJG44756.1"/>
    </source>
</evidence>
<protein>
    <submittedName>
        <fullName evidence="2">Uncharacterized protein</fullName>
    </submittedName>
</protein>
<keyword evidence="1" id="KW-0175">Coiled coil</keyword>
<gene>
    <name evidence="2" type="ORF">K9W46_06125</name>
</gene>
<sequence>MKALSVQKFLEDIEKFGLSKTYIDLLTKNKELFSKEKITEILTENLNIYTDYTVLLDFLEYIWSKENSSPLLLYYISGIVHRLFYLTREYLEKRENQLKQSKEQISVILSKLKKVNNNDSNKKENVNRDRKKNNIVNIHSAKEFVLFLKNSPKLDNDLFECLKIVGNLFFSFLSFPYQQLCNANDLSLYISRIFLLWKLNALTDQQMVKIFEYLRNNKKEDFSLEQLTNILFLEFKNYQFLQLGINKEILSNICRFILSNPKRQ</sequence>
<accession>A0A9Y1FQ69</accession>
<dbReference type="Proteomes" id="UP001200513">
    <property type="component" value="Chromosome"/>
</dbReference>
<organism evidence="2">
    <name type="scientific">Candidatus Heimdallarchaeum endolithica</name>
    <dbReference type="NCBI Taxonomy" id="2876572"/>
    <lineage>
        <taxon>Archaea</taxon>
        <taxon>Promethearchaeati</taxon>
        <taxon>Candidatus Heimdallarchaeota</taxon>
        <taxon>Candidatus Heimdallarchaeia (ex Rinke et al. 2021) (nom. nud.)</taxon>
        <taxon>Candidatus Heimdallarchaeales</taxon>
        <taxon>Candidatus Heimdallarchaeaceae</taxon>
        <taxon>Candidatus Heimdallarchaeum</taxon>
    </lineage>
</organism>
<name>A0A9Y1FQ69_9ARCH</name>
<feature type="coiled-coil region" evidence="1">
    <location>
        <begin position="91"/>
        <end position="118"/>
    </location>
</feature>
<proteinExistence type="predicted"/>
<dbReference type="EMBL" id="CP084167">
    <property type="protein sequence ID" value="UJG44756.1"/>
    <property type="molecule type" value="Genomic_DNA"/>
</dbReference>
<evidence type="ECO:0000256" key="1">
    <source>
        <dbReference type="SAM" id="Coils"/>
    </source>
</evidence>
<reference evidence="2" key="1">
    <citation type="journal article" date="2022" name="Nat. Microbiol.">
        <title>Unique mobile elements and scalable gene flow at the prokaryote-eukaryote boundary revealed by circularized Asgard archaea genomes.</title>
        <authorList>
            <person name="Wu F."/>
            <person name="Speth D.R."/>
            <person name="Philosof A."/>
            <person name="Cremiere A."/>
            <person name="Narayanan A."/>
            <person name="Barco R.A."/>
            <person name="Connon S.A."/>
            <person name="Amend J.P."/>
            <person name="Antoshechkin I.A."/>
            <person name="Orphan V.J."/>
        </authorList>
    </citation>
    <scope>NUCLEOTIDE SEQUENCE</scope>
    <source>
        <strain evidence="2">PR6</strain>
    </source>
</reference>